<evidence type="ECO:0000256" key="1">
    <source>
        <dbReference type="SAM" id="SignalP"/>
    </source>
</evidence>
<dbReference type="Proteomes" id="UP000809273">
    <property type="component" value="Unassembled WGS sequence"/>
</dbReference>
<proteinExistence type="predicted"/>
<reference evidence="2" key="1">
    <citation type="journal article" date="2021" name="Environ. Microbiol.">
        <title>Genomic characterization of three novel Desulfobacterota classes expand the metabolic and phylogenetic diversity of the phylum.</title>
        <authorList>
            <person name="Murphy C.L."/>
            <person name="Biggerstaff J."/>
            <person name="Eichhorn A."/>
            <person name="Ewing E."/>
            <person name="Shahan R."/>
            <person name="Soriano D."/>
            <person name="Stewart S."/>
            <person name="VanMol K."/>
            <person name="Walker R."/>
            <person name="Walters P."/>
            <person name="Elshahed M.S."/>
            <person name="Youssef N.H."/>
        </authorList>
    </citation>
    <scope>NUCLEOTIDE SEQUENCE</scope>
    <source>
        <strain evidence="2">Zod_Metabat.24</strain>
    </source>
</reference>
<feature type="signal peptide" evidence="1">
    <location>
        <begin position="1"/>
        <end position="23"/>
    </location>
</feature>
<name>A0A9D8KGJ5_9DELT</name>
<reference evidence="2" key="2">
    <citation type="submission" date="2021-01" db="EMBL/GenBank/DDBJ databases">
        <authorList>
            <person name="Hahn C.R."/>
            <person name="Youssef N.H."/>
            <person name="Elshahed M."/>
        </authorList>
    </citation>
    <scope>NUCLEOTIDE SEQUENCE</scope>
    <source>
        <strain evidence="2">Zod_Metabat.24</strain>
    </source>
</reference>
<keyword evidence="1" id="KW-0732">Signal</keyword>
<organism evidence="2 3">
    <name type="scientific">Candidatus Zymogenus saltonus</name>
    <dbReference type="NCBI Taxonomy" id="2844893"/>
    <lineage>
        <taxon>Bacteria</taxon>
        <taxon>Deltaproteobacteria</taxon>
        <taxon>Candidatus Zymogenia</taxon>
        <taxon>Candidatus Zymogeniales</taxon>
        <taxon>Candidatus Zymogenaceae</taxon>
        <taxon>Candidatus Zymogenus</taxon>
    </lineage>
</organism>
<protein>
    <submittedName>
        <fullName evidence="2">Uncharacterized protein</fullName>
    </submittedName>
</protein>
<evidence type="ECO:0000313" key="3">
    <source>
        <dbReference type="Proteomes" id="UP000809273"/>
    </source>
</evidence>
<gene>
    <name evidence="2" type="ORF">JW984_13885</name>
</gene>
<evidence type="ECO:0000313" key="2">
    <source>
        <dbReference type="EMBL" id="MBN1574284.1"/>
    </source>
</evidence>
<feature type="chain" id="PRO_5038342219" evidence="1">
    <location>
        <begin position="24"/>
        <end position="167"/>
    </location>
</feature>
<comment type="caution">
    <text evidence="2">The sequence shown here is derived from an EMBL/GenBank/DDBJ whole genome shotgun (WGS) entry which is preliminary data.</text>
</comment>
<sequence>MKRTTIFIFMALFLMFHSSGFPAENRVCDFIKKSLNQFGDTKNSVIGKMGKPSELKIEELESMWYPGEKDRVYSLKYPGLLIETLYLFQKENSTEYPLTVEVTSDMYVLHNGLKVGSSKANVLSALGDPGEKAEEEKYWLYSCEVENVYFYFEGDKVTKISCQGYFP</sequence>
<accession>A0A9D8KGJ5</accession>
<dbReference type="AlphaFoldDB" id="A0A9D8KGJ5"/>
<dbReference type="EMBL" id="JAFGIX010000071">
    <property type="protein sequence ID" value="MBN1574284.1"/>
    <property type="molecule type" value="Genomic_DNA"/>
</dbReference>